<evidence type="ECO:0000256" key="2">
    <source>
        <dbReference type="ARBA" id="ARBA00022679"/>
    </source>
</evidence>
<dbReference type="InterPro" id="IPR050087">
    <property type="entry name" value="AON_synthase_class-II"/>
</dbReference>
<dbReference type="Pfam" id="PF00155">
    <property type="entry name" value="Aminotran_1_2"/>
    <property type="match status" value="1"/>
</dbReference>
<dbReference type="Gene3D" id="3.90.1150.10">
    <property type="entry name" value="Aspartate Aminotransferase, domain 1"/>
    <property type="match status" value="1"/>
</dbReference>
<reference evidence="5 6" key="1">
    <citation type="submission" date="2018-05" db="EMBL/GenBank/DDBJ databases">
        <title>Genomic Encyclopedia of Archaeal and Bacterial Type Strains, Phase II (KMG-II): from individual species to whole genera.</title>
        <authorList>
            <person name="Goeker M."/>
        </authorList>
    </citation>
    <scope>NUCLEOTIDE SEQUENCE [LARGE SCALE GENOMIC DNA]</scope>
    <source>
        <strain evidence="5 6">DSM 23514</strain>
    </source>
</reference>
<dbReference type="InterPro" id="IPR015422">
    <property type="entry name" value="PyrdxlP-dep_Trfase_small"/>
</dbReference>
<dbReference type="GO" id="GO:0008483">
    <property type="term" value="F:transaminase activity"/>
    <property type="evidence" value="ECO:0007669"/>
    <property type="project" value="UniProtKB-KW"/>
</dbReference>
<comment type="cofactor">
    <cofactor evidence="1">
        <name>pyridoxal 5'-phosphate</name>
        <dbReference type="ChEBI" id="CHEBI:597326"/>
    </cofactor>
</comment>
<dbReference type="OrthoDB" id="846426at2"/>
<organism evidence="5 6">
    <name type="scientific">Maribacter polysiphoniae</name>
    <dbReference type="NCBI Taxonomy" id="429344"/>
    <lineage>
        <taxon>Bacteria</taxon>
        <taxon>Pseudomonadati</taxon>
        <taxon>Bacteroidota</taxon>
        <taxon>Flavobacteriia</taxon>
        <taxon>Flavobacteriales</taxon>
        <taxon>Flavobacteriaceae</taxon>
        <taxon>Maribacter</taxon>
    </lineage>
</organism>
<evidence type="ECO:0000313" key="5">
    <source>
        <dbReference type="EMBL" id="PWK23698.1"/>
    </source>
</evidence>
<evidence type="ECO:0000313" key="7">
    <source>
        <dbReference type="Proteomes" id="UP000651837"/>
    </source>
</evidence>
<evidence type="ECO:0000256" key="1">
    <source>
        <dbReference type="ARBA" id="ARBA00001933"/>
    </source>
</evidence>
<dbReference type="EMBL" id="QGGQ01000004">
    <property type="protein sequence ID" value="PWK23698.1"/>
    <property type="molecule type" value="Genomic_DNA"/>
</dbReference>
<dbReference type="InterPro" id="IPR015421">
    <property type="entry name" value="PyrdxlP-dep_Trfase_major"/>
</dbReference>
<name>A0A316E233_9FLAO</name>
<dbReference type="Proteomes" id="UP000651837">
    <property type="component" value="Unassembled WGS sequence"/>
</dbReference>
<dbReference type="RefSeq" id="WP_109650556.1">
    <property type="nucleotide sequence ID" value="NZ_CAJQNU010000048.1"/>
</dbReference>
<dbReference type="Gene3D" id="3.40.640.10">
    <property type="entry name" value="Type I PLP-dependent aspartate aminotransferase-like (Major domain)"/>
    <property type="match status" value="1"/>
</dbReference>
<keyword evidence="4" id="KW-0032">Aminotransferase</keyword>
<evidence type="ECO:0000313" key="4">
    <source>
        <dbReference type="EMBL" id="MBD1261061.1"/>
    </source>
</evidence>
<dbReference type="GO" id="GO:0030170">
    <property type="term" value="F:pyridoxal phosphate binding"/>
    <property type="evidence" value="ECO:0007669"/>
    <property type="project" value="InterPro"/>
</dbReference>
<dbReference type="PANTHER" id="PTHR13693">
    <property type="entry name" value="CLASS II AMINOTRANSFERASE/8-AMINO-7-OXONONANOATE SYNTHASE"/>
    <property type="match status" value="1"/>
</dbReference>
<comment type="caution">
    <text evidence="5">The sequence shown here is derived from an EMBL/GenBank/DDBJ whole genome shotgun (WGS) entry which is preliminary data.</text>
</comment>
<keyword evidence="7" id="KW-1185">Reference proteome</keyword>
<dbReference type="InterPro" id="IPR015424">
    <property type="entry name" value="PyrdxlP-dep_Trfase"/>
</dbReference>
<gene>
    <name evidence="4" type="ORF">HZY62_10715</name>
    <name evidence="5" type="ORF">LX92_02265</name>
</gene>
<evidence type="ECO:0000259" key="3">
    <source>
        <dbReference type="Pfam" id="PF00155"/>
    </source>
</evidence>
<dbReference type="InterPro" id="IPR004839">
    <property type="entry name" value="Aminotransferase_I/II_large"/>
</dbReference>
<protein>
    <submittedName>
        <fullName evidence="5">7-keto-8-aminopelargonate synthetase-like enzyme</fullName>
    </submittedName>
    <submittedName>
        <fullName evidence="4">Pyridoxal phosphate-dependent aminotransferase family protein</fullName>
    </submittedName>
</protein>
<accession>A0A316E233</accession>
<feature type="domain" description="Aminotransferase class I/classII large" evidence="3">
    <location>
        <begin position="160"/>
        <end position="342"/>
    </location>
</feature>
<dbReference type="Proteomes" id="UP000245667">
    <property type="component" value="Unassembled WGS sequence"/>
</dbReference>
<proteinExistence type="predicted"/>
<sequence length="348" mass="38593">MAYYIDGFPGRKIKIHGKNYLYFGGTSYLGLQTDKNFQDLFINNIRKYGTNYGASRKSNVRISVYGKAETLLANIVGSDAALTMSSGYLAGQFIAQNFNKPGYKLFYAPNTHSALYNNYNKPYPDFKTLNLAITEHLGLKDDIVPVLFLDSIDFNGYNYPEFKELANLPLDKIILIVDDSHGIGIIGKNGEGVFRTLQKFNAKELIICCSLGKGYGIQGGAVLGSNERVKQLSGTAFFGGASPAAPSGMATFIEAQSIYASKRSQLYRNMAYFEQSIDQIDFFHHLNGHPTYTFSSPEMADYIEKKGFILTNFKYPAESSSVMSRVVLGSHHSLKDIEGLCKCINAFL</sequence>
<dbReference type="EMBL" id="JACWLN010000004">
    <property type="protein sequence ID" value="MBD1261061.1"/>
    <property type="molecule type" value="Genomic_DNA"/>
</dbReference>
<keyword evidence="2" id="KW-0808">Transferase</keyword>
<reference evidence="4 7" key="2">
    <citation type="submission" date="2020-07" db="EMBL/GenBank/DDBJ databases">
        <title>The draft genome sequence of Maribacter polysiphoniae KCTC 22021.</title>
        <authorList>
            <person name="Mu L."/>
        </authorList>
    </citation>
    <scope>NUCLEOTIDE SEQUENCE [LARGE SCALE GENOMIC DNA]</scope>
    <source>
        <strain evidence="4 7">KCTC 22021</strain>
    </source>
</reference>
<dbReference type="AlphaFoldDB" id="A0A316E233"/>
<dbReference type="SUPFAM" id="SSF53383">
    <property type="entry name" value="PLP-dependent transferases"/>
    <property type="match status" value="1"/>
</dbReference>
<evidence type="ECO:0000313" key="6">
    <source>
        <dbReference type="Proteomes" id="UP000245667"/>
    </source>
</evidence>